<reference evidence="2 3" key="1">
    <citation type="journal article" date="2019" name="Int. J. Syst. Evol. Microbiol.">
        <title>The Global Catalogue of Microorganisms (GCM) 10K type strain sequencing project: providing services to taxonomists for standard genome sequencing and annotation.</title>
        <authorList>
            <consortium name="The Broad Institute Genomics Platform"/>
            <consortium name="The Broad Institute Genome Sequencing Center for Infectious Disease"/>
            <person name="Wu L."/>
            <person name="Ma J."/>
        </authorList>
    </citation>
    <scope>NUCLEOTIDE SEQUENCE [LARGE SCALE GENOMIC DNA]</scope>
    <source>
        <strain evidence="2 3">JCM 10977</strain>
    </source>
</reference>
<keyword evidence="1" id="KW-0732">Signal</keyword>
<comment type="caution">
    <text evidence="2">The sequence shown here is derived from an EMBL/GenBank/DDBJ whole genome shotgun (WGS) entry which is preliminary data.</text>
</comment>
<keyword evidence="3" id="KW-1185">Reference proteome</keyword>
<dbReference type="Proteomes" id="UP001500542">
    <property type="component" value="Unassembled WGS sequence"/>
</dbReference>
<name>A0ABN1QGX1_9ACTN</name>
<gene>
    <name evidence="2" type="ORF">GCM10009554_35130</name>
</gene>
<accession>A0ABN1QGX1</accession>
<sequence>MNKKIKLAVSASTAGIAAVGAAGAVLLGALPSNAATTHNVAASNATGLKPSSLSFVNARWFCEEGNWFGGKDCHIGAVVPKGWNVTSLNHSDAQFTPKKGAYFLRVAEGPYNLSTKQAVAAKQKALRGTKNLKVQGVATARSGGIVYSTIVYTYTDSAKHTRWVATRYQDRSGTGKSAGIEITVGGTVADKAGLTTVLARATTSAYQAG</sequence>
<dbReference type="EMBL" id="BAAAHK010000007">
    <property type="protein sequence ID" value="GAA0942539.1"/>
    <property type="molecule type" value="Genomic_DNA"/>
</dbReference>
<protein>
    <submittedName>
        <fullName evidence="2">Uncharacterized protein</fullName>
    </submittedName>
</protein>
<feature type="chain" id="PRO_5045392615" evidence="1">
    <location>
        <begin position="35"/>
        <end position="209"/>
    </location>
</feature>
<evidence type="ECO:0000313" key="3">
    <source>
        <dbReference type="Proteomes" id="UP001500542"/>
    </source>
</evidence>
<evidence type="ECO:0000256" key="1">
    <source>
        <dbReference type="SAM" id="SignalP"/>
    </source>
</evidence>
<proteinExistence type="predicted"/>
<organism evidence="2 3">
    <name type="scientific">Kribbella koreensis</name>
    <dbReference type="NCBI Taxonomy" id="57909"/>
    <lineage>
        <taxon>Bacteria</taxon>
        <taxon>Bacillati</taxon>
        <taxon>Actinomycetota</taxon>
        <taxon>Actinomycetes</taxon>
        <taxon>Propionibacteriales</taxon>
        <taxon>Kribbellaceae</taxon>
        <taxon>Kribbella</taxon>
    </lineage>
</organism>
<evidence type="ECO:0000313" key="2">
    <source>
        <dbReference type="EMBL" id="GAA0942539.1"/>
    </source>
</evidence>
<feature type="signal peptide" evidence="1">
    <location>
        <begin position="1"/>
        <end position="34"/>
    </location>
</feature>
<dbReference type="RefSeq" id="WP_343970572.1">
    <property type="nucleotide sequence ID" value="NZ_BAAAHK010000007.1"/>
</dbReference>